<dbReference type="Proteomes" id="UP001164250">
    <property type="component" value="Chromosome 5"/>
</dbReference>
<accession>A0ACC1BGK3</accession>
<organism evidence="1 2">
    <name type="scientific">Pistacia atlantica</name>
    <dbReference type="NCBI Taxonomy" id="434234"/>
    <lineage>
        <taxon>Eukaryota</taxon>
        <taxon>Viridiplantae</taxon>
        <taxon>Streptophyta</taxon>
        <taxon>Embryophyta</taxon>
        <taxon>Tracheophyta</taxon>
        <taxon>Spermatophyta</taxon>
        <taxon>Magnoliopsida</taxon>
        <taxon>eudicotyledons</taxon>
        <taxon>Gunneridae</taxon>
        <taxon>Pentapetalae</taxon>
        <taxon>rosids</taxon>
        <taxon>malvids</taxon>
        <taxon>Sapindales</taxon>
        <taxon>Anacardiaceae</taxon>
        <taxon>Pistacia</taxon>
    </lineage>
</organism>
<protein>
    <submittedName>
        <fullName evidence="1">Uncharacterized protein</fullName>
    </submittedName>
</protein>
<evidence type="ECO:0000313" key="1">
    <source>
        <dbReference type="EMBL" id="KAJ0097981.1"/>
    </source>
</evidence>
<evidence type="ECO:0000313" key="2">
    <source>
        <dbReference type="Proteomes" id="UP001164250"/>
    </source>
</evidence>
<gene>
    <name evidence="1" type="ORF">Patl1_28223</name>
</gene>
<proteinExistence type="predicted"/>
<comment type="caution">
    <text evidence="1">The sequence shown here is derived from an EMBL/GenBank/DDBJ whole genome shotgun (WGS) entry which is preliminary data.</text>
</comment>
<sequence>MSLTLSHQLFINSLPSSRSSLFFATNPRNPNHFSLLSPITSRSLIHISHSTPFTFTPKFYHSLKPPSSQNPSITPQTHESFNLDSVLSVFEFICLVSSTVIAIGFVVNYSILGTKVLVGLMGKRVLTSGVVALVCGVWTGAVLRRRQWWRIGREKGGAVGSGSVNLVERIERLEEDLRSYATIIRVLSRQLEKLGIRFRVTRKALKEPIHSAKQNVYSCLLEKEQREET</sequence>
<keyword evidence="2" id="KW-1185">Reference proteome</keyword>
<name>A0ACC1BGK3_9ROSI</name>
<reference evidence="2" key="1">
    <citation type="journal article" date="2023" name="G3 (Bethesda)">
        <title>Genome assembly and association tests identify interacting loci associated with vigor, precocity, and sex in interspecific pistachio rootstocks.</title>
        <authorList>
            <person name="Palmer W."/>
            <person name="Jacygrad E."/>
            <person name="Sagayaradj S."/>
            <person name="Cavanaugh K."/>
            <person name="Han R."/>
            <person name="Bertier L."/>
            <person name="Beede B."/>
            <person name="Kafkas S."/>
            <person name="Golino D."/>
            <person name="Preece J."/>
            <person name="Michelmore R."/>
        </authorList>
    </citation>
    <scope>NUCLEOTIDE SEQUENCE [LARGE SCALE GENOMIC DNA]</scope>
</reference>
<dbReference type="EMBL" id="CM047901">
    <property type="protein sequence ID" value="KAJ0097981.1"/>
    <property type="molecule type" value="Genomic_DNA"/>
</dbReference>